<reference evidence="4" key="1">
    <citation type="submission" date="2019-06" db="EMBL/GenBank/DDBJ databases">
        <title>Draft genome sequence of the griseofulvin-producing fungus Xylaria cubensis strain G536.</title>
        <authorList>
            <person name="Mead M.E."/>
            <person name="Raja H.A."/>
            <person name="Steenwyk J.L."/>
            <person name="Knowles S.L."/>
            <person name="Oberlies N.H."/>
            <person name="Rokas A."/>
        </authorList>
    </citation>
    <scope>NUCLEOTIDE SEQUENCE [LARGE SCALE GENOMIC DNA]</scope>
    <source>
        <strain evidence="4">G536</strain>
    </source>
</reference>
<keyword evidence="4" id="KW-1185">Reference proteome</keyword>
<organism evidence="3 4">
    <name type="scientific">Xylaria flabelliformis</name>
    <dbReference type="NCBI Taxonomy" id="2512241"/>
    <lineage>
        <taxon>Eukaryota</taxon>
        <taxon>Fungi</taxon>
        <taxon>Dikarya</taxon>
        <taxon>Ascomycota</taxon>
        <taxon>Pezizomycotina</taxon>
        <taxon>Sordariomycetes</taxon>
        <taxon>Xylariomycetidae</taxon>
        <taxon>Xylariales</taxon>
        <taxon>Xylariaceae</taxon>
        <taxon>Xylaria</taxon>
    </lineage>
</organism>
<keyword evidence="2" id="KW-1133">Transmembrane helix</keyword>
<feature type="compositionally biased region" description="Low complexity" evidence="1">
    <location>
        <begin position="17"/>
        <end position="30"/>
    </location>
</feature>
<evidence type="ECO:0000256" key="1">
    <source>
        <dbReference type="SAM" id="MobiDB-lite"/>
    </source>
</evidence>
<keyword evidence="2" id="KW-0472">Membrane</keyword>
<dbReference type="Proteomes" id="UP000319160">
    <property type="component" value="Unassembled WGS sequence"/>
</dbReference>
<feature type="compositionally biased region" description="Basic and acidic residues" evidence="1">
    <location>
        <begin position="40"/>
        <end position="51"/>
    </location>
</feature>
<dbReference type="OrthoDB" id="5428040at2759"/>
<dbReference type="EMBL" id="VFLP01000049">
    <property type="protein sequence ID" value="TRX91052.1"/>
    <property type="molecule type" value="Genomic_DNA"/>
</dbReference>
<evidence type="ECO:0000256" key="2">
    <source>
        <dbReference type="SAM" id="Phobius"/>
    </source>
</evidence>
<accession>A0A553HSW9</accession>
<evidence type="ECO:0000313" key="3">
    <source>
        <dbReference type="EMBL" id="TRX91052.1"/>
    </source>
</evidence>
<name>A0A553HSW9_9PEZI</name>
<feature type="compositionally biased region" description="Polar residues" evidence="1">
    <location>
        <begin position="52"/>
        <end position="65"/>
    </location>
</feature>
<comment type="caution">
    <text evidence="3">The sequence shown here is derived from an EMBL/GenBank/DDBJ whole genome shotgun (WGS) entry which is preliminary data.</text>
</comment>
<feature type="transmembrane region" description="Helical" evidence="2">
    <location>
        <begin position="687"/>
        <end position="710"/>
    </location>
</feature>
<feature type="transmembrane region" description="Helical" evidence="2">
    <location>
        <begin position="84"/>
        <end position="106"/>
    </location>
</feature>
<protein>
    <submittedName>
        <fullName evidence="3">Uncharacterized protein</fullName>
    </submittedName>
</protein>
<feature type="transmembrane region" description="Helical" evidence="2">
    <location>
        <begin position="206"/>
        <end position="227"/>
    </location>
</feature>
<keyword evidence="2" id="KW-0812">Transmembrane</keyword>
<proteinExistence type="predicted"/>
<evidence type="ECO:0000313" key="4">
    <source>
        <dbReference type="Proteomes" id="UP000319160"/>
    </source>
</evidence>
<feature type="region of interest" description="Disordered" evidence="1">
    <location>
        <begin position="14"/>
        <end position="71"/>
    </location>
</feature>
<sequence length="777" mass="84104">MTLTEAYGRVAENINNTITSKTRRTSATSSQGRSPLPLRETQERALRRQESDLSSIEPSQPSSLTAKPLDQPLPVTESLGRRGLFGVVGGSLCILGIFGFLTFLWFGQGSRPEAADATRLWRFIALHNYFPQTITLCALALRVAVSFQAAACTSMIAAIVLEKHGAQRTQVAWLSVMRSINDGPLKLCGLLVSSKGIAALLRRAEIWLAFLIIIVTSALQFSSTLLLSDINDFTIVGDLNSTQLNDIFLYKKEDFAAELLGSQFISQPPVYAAFGETQAGFSATPSASGLSNTGLIQRSLLPIPGSDARSSVRKIEATSVVMTSQSACIRPQISAVYNAELFDLDETDAFGSITGTVDYKRSLESAGVENSGLCSDTSCEDVAFECPIPSSTAGWQTIICLFDGIVGRGGTIGRSGTDERIGPVSVDPVWDPTDGVWSRNTSVVLVITTNMDYKDWESITNTNNTLPAGNPYQEWQSYPIGTGKHVNISLCSSGFSLGRFDTAMNTPGPLREPQTDLILTSKTYSTTDVQRFLGVSEPQRSHFDRNILDLEILGTPASDAGLSPASQPAYSRPFGGNITVGRLTTAVMETVMYYQLTPGFQPNMSLSLCFFCTTDGYSVNPEISLLFNDIVTTTGRAANALLSLTTIIFSSVYYTYLSTLRVRHDARIMAITTVPAPGPCSTNGCPGFASVTTLLFVHVLCVAIITIVYIRQVRYSRHGNIWHSISQLTGNGLTDMLKEAQNAGDAEVERIVDKEYKNCKVKVGRQQAGGPIEVINV</sequence>
<gene>
    <name evidence="3" type="ORF">FHL15_008034</name>
</gene>
<dbReference type="AlphaFoldDB" id="A0A553HSW9"/>
<feature type="transmembrane region" description="Helical" evidence="2">
    <location>
        <begin position="139"/>
        <end position="161"/>
    </location>
</feature>